<dbReference type="OrthoDB" id="9810618at2"/>
<dbReference type="InterPro" id="IPR008978">
    <property type="entry name" value="HSP20-like_chaperone"/>
</dbReference>
<dbReference type="Gene3D" id="2.60.40.790">
    <property type="match status" value="1"/>
</dbReference>
<dbReference type="PANTHER" id="PTHR47062">
    <property type="match status" value="1"/>
</dbReference>
<dbReference type="RefSeq" id="WP_139941173.1">
    <property type="nucleotide sequence ID" value="NZ_JBHSYP010000006.1"/>
</dbReference>
<dbReference type="PROSITE" id="PS01031">
    <property type="entry name" value="SHSP"/>
    <property type="match status" value="1"/>
</dbReference>
<proteinExistence type="inferred from homology"/>
<feature type="domain" description="SHSP" evidence="4">
    <location>
        <begin position="28"/>
        <end position="141"/>
    </location>
</feature>
<dbReference type="Proteomes" id="UP000319148">
    <property type="component" value="Unassembled WGS sequence"/>
</dbReference>
<organism evidence="5 6">
    <name type="scientific">Emcibacter nanhaiensis</name>
    <dbReference type="NCBI Taxonomy" id="1505037"/>
    <lineage>
        <taxon>Bacteria</taxon>
        <taxon>Pseudomonadati</taxon>
        <taxon>Pseudomonadota</taxon>
        <taxon>Alphaproteobacteria</taxon>
        <taxon>Emcibacterales</taxon>
        <taxon>Emcibacteraceae</taxon>
        <taxon>Emcibacter</taxon>
    </lineage>
</organism>
<dbReference type="InterPro" id="IPR002068">
    <property type="entry name" value="A-crystallin/Hsp20_dom"/>
</dbReference>
<keyword evidence="6" id="KW-1185">Reference proteome</keyword>
<protein>
    <submittedName>
        <fullName evidence="5">Hsp20 family protein</fullName>
    </submittedName>
</protein>
<sequence length="153" mass="17124">MRALDLSPLLRSTIGFDNINRMFDQATNIKEAAYPPYDIEKVSDDDYRITVALAGFGEDDLSITVQDGVLVIAGKGAEDEAVDSERYLYRGIAKRAFERRFKLAETIRVLDAKFENGLLVVNLQREVPEHLKPREIQINSGAKKPKVIEGEAA</sequence>
<evidence type="ECO:0000256" key="3">
    <source>
        <dbReference type="RuleBase" id="RU003616"/>
    </source>
</evidence>
<dbReference type="AlphaFoldDB" id="A0A501PGC7"/>
<dbReference type="Pfam" id="PF00011">
    <property type="entry name" value="HSP20"/>
    <property type="match status" value="1"/>
</dbReference>
<evidence type="ECO:0000256" key="2">
    <source>
        <dbReference type="PROSITE-ProRule" id="PRU00285"/>
    </source>
</evidence>
<evidence type="ECO:0000313" key="6">
    <source>
        <dbReference type="Proteomes" id="UP000319148"/>
    </source>
</evidence>
<evidence type="ECO:0000256" key="1">
    <source>
        <dbReference type="ARBA" id="ARBA00023016"/>
    </source>
</evidence>
<dbReference type="SUPFAM" id="SSF49764">
    <property type="entry name" value="HSP20-like chaperones"/>
    <property type="match status" value="1"/>
</dbReference>
<comment type="similarity">
    <text evidence="2 3">Belongs to the small heat shock protein (HSP20) family.</text>
</comment>
<evidence type="ECO:0000259" key="4">
    <source>
        <dbReference type="PROSITE" id="PS01031"/>
    </source>
</evidence>
<dbReference type="CDD" id="cd06470">
    <property type="entry name" value="ACD_IbpA-B_like"/>
    <property type="match status" value="1"/>
</dbReference>
<comment type="caution">
    <text evidence="5">The sequence shown here is derived from an EMBL/GenBank/DDBJ whole genome shotgun (WGS) entry which is preliminary data.</text>
</comment>
<evidence type="ECO:0000313" key="5">
    <source>
        <dbReference type="EMBL" id="TPD59510.1"/>
    </source>
</evidence>
<keyword evidence="1" id="KW-0346">Stress response</keyword>
<dbReference type="EMBL" id="VFIY01000014">
    <property type="protein sequence ID" value="TPD59510.1"/>
    <property type="molecule type" value="Genomic_DNA"/>
</dbReference>
<accession>A0A501PGC7</accession>
<reference evidence="6" key="1">
    <citation type="submission" date="2019-06" db="EMBL/GenBank/DDBJ databases">
        <title>The complete genome of Emcibacter congregatus ZYLT.</title>
        <authorList>
            <person name="Zhao Z."/>
        </authorList>
    </citation>
    <scope>NUCLEOTIDE SEQUENCE [LARGE SCALE GENOMIC DNA]</scope>
    <source>
        <strain evidence="6">MCCC 1A06723</strain>
    </source>
</reference>
<dbReference type="PANTHER" id="PTHR47062:SF1">
    <property type="entry name" value="SMALL HEAT SHOCK PROTEIN IBPA"/>
    <property type="match status" value="1"/>
</dbReference>
<dbReference type="InterPro" id="IPR037913">
    <property type="entry name" value="ACD_IbpA/B"/>
</dbReference>
<name>A0A501PGC7_9PROT</name>
<gene>
    <name evidence="5" type="ORF">FIV46_12035</name>
</gene>